<dbReference type="InterPro" id="IPR027417">
    <property type="entry name" value="P-loop_NTPase"/>
</dbReference>
<evidence type="ECO:0000313" key="9">
    <source>
        <dbReference type="EMBL" id="CAD7644163.1"/>
    </source>
</evidence>
<dbReference type="PANTHER" id="PTHR46239:SF1">
    <property type="entry name" value="DNA REPAIR PROTEIN RAD51 HOMOLOG 3"/>
    <property type="match status" value="1"/>
</dbReference>
<dbReference type="GO" id="GO:0008821">
    <property type="term" value="F:crossover junction DNA endonuclease activity"/>
    <property type="evidence" value="ECO:0007669"/>
    <property type="project" value="TreeGrafter"/>
</dbReference>
<sequence>MTQFCGDGGVGKTQLCMQYCVHVQRPPPHGLSGRALYIDTEKNFRPERLHAMAESCLRLHPELQQTLTVEDMKSRVHIFHCNTNANDLVELIVSRVEPFIDQNPEIKLIVVDSIAQLFRYDYKGKAIERDYQLCEIGQKLRQIASLKKVAIVITNQISYNTKENKDVPSLGRLWQTYVYTNFMIKRSPVNSDRIGYTLRKMASEKHFQDILMSSILRIHSI</sequence>
<keyword evidence="4" id="KW-0067">ATP-binding</keyword>
<evidence type="ECO:0000256" key="5">
    <source>
        <dbReference type="ARBA" id="ARBA00023204"/>
    </source>
</evidence>
<dbReference type="EMBL" id="OC916406">
    <property type="protein sequence ID" value="CAD7644163.1"/>
    <property type="molecule type" value="Genomic_DNA"/>
</dbReference>
<name>A0A7R9LMC7_9ACAR</name>
<keyword evidence="5" id="KW-0234">DNA repair</keyword>
<evidence type="ECO:0000259" key="8">
    <source>
        <dbReference type="PROSITE" id="PS50162"/>
    </source>
</evidence>
<keyword evidence="6" id="KW-0539">Nucleus</keyword>
<dbReference type="GO" id="GO:0007131">
    <property type="term" value="P:reciprocal meiotic recombination"/>
    <property type="evidence" value="ECO:0007669"/>
    <property type="project" value="TreeGrafter"/>
</dbReference>
<evidence type="ECO:0000256" key="6">
    <source>
        <dbReference type="ARBA" id="ARBA00023242"/>
    </source>
</evidence>
<dbReference type="SUPFAM" id="SSF52540">
    <property type="entry name" value="P-loop containing nucleoside triphosphate hydrolases"/>
    <property type="match status" value="1"/>
</dbReference>
<keyword evidence="3" id="KW-0227">DNA damage</keyword>
<evidence type="ECO:0000256" key="2">
    <source>
        <dbReference type="ARBA" id="ARBA00022741"/>
    </source>
</evidence>
<protein>
    <recommendedName>
        <fullName evidence="7">DNA repair protein RAD51 homolog 3</fullName>
    </recommendedName>
</protein>
<comment type="subcellular location">
    <subcellularLocation>
        <location evidence="1">Nucleus</location>
    </subcellularLocation>
</comment>
<keyword evidence="10" id="KW-1185">Reference proteome</keyword>
<dbReference type="GO" id="GO:0140664">
    <property type="term" value="F:ATP-dependent DNA damage sensor activity"/>
    <property type="evidence" value="ECO:0007669"/>
    <property type="project" value="InterPro"/>
</dbReference>
<dbReference type="PROSITE" id="PS50162">
    <property type="entry name" value="RECA_2"/>
    <property type="match status" value="1"/>
</dbReference>
<dbReference type="Pfam" id="PF08423">
    <property type="entry name" value="Rad51"/>
    <property type="match status" value="1"/>
</dbReference>
<evidence type="ECO:0000256" key="3">
    <source>
        <dbReference type="ARBA" id="ARBA00022763"/>
    </source>
</evidence>
<dbReference type="InterPro" id="IPR052093">
    <property type="entry name" value="HR_Repair_Mediator"/>
</dbReference>
<dbReference type="InterPro" id="IPR020588">
    <property type="entry name" value="RecA_ATP-bd"/>
</dbReference>
<dbReference type="GO" id="GO:0000400">
    <property type="term" value="F:four-way junction DNA binding"/>
    <property type="evidence" value="ECO:0007669"/>
    <property type="project" value="TreeGrafter"/>
</dbReference>
<dbReference type="GO" id="GO:0005657">
    <property type="term" value="C:replication fork"/>
    <property type="evidence" value="ECO:0007669"/>
    <property type="project" value="TreeGrafter"/>
</dbReference>
<evidence type="ECO:0000313" key="10">
    <source>
        <dbReference type="Proteomes" id="UP000728032"/>
    </source>
</evidence>
<dbReference type="EMBL" id="CAJPVJ010001581">
    <property type="protein sequence ID" value="CAG2164973.1"/>
    <property type="molecule type" value="Genomic_DNA"/>
</dbReference>
<proteinExistence type="predicted"/>
<dbReference type="PANTHER" id="PTHR46239">
    <property type="entry name" value="DNA REPAIR PROTEIN RAD51 HOMOLOG 3 RAD51C"/>
    <property type="match status" value="1"/>
</dbReference>
<dbReference type="OrthoDB" id="5957327at2759"/>
<keyword evidence="2" id="KW-0547">Nucleotide-binding</keyword>
<dbReference type="GO" id="GO:0033063">
    <property type="term" value="C:Rad51B-Rad51C-Rad51D-XRCC2 complex"/>
    <property type="evidence" value="ECO:0007669"/>
    <property type="project" value="TreeGrafter"/>
</dbReference>
<accession>A0A7R9LMC7</accession>
<dbReference type="InterPro" id="IPR013632">
    <property type="entry name" value="Rad51_C"/>
</dbReference>
<dbReference type="GO" id="GO:0005524">
    <property type="term" value="F:ATP binding"/>
    <property type="evidence" value="ECO:0007669"/>
    <property type="project" value="UniProtKB-KW"/>
</dbReference>
<dbReference type="Gene3D" id="3.40.50.300">
    <property type="entry name" value="P-loop containing nucleotide triphosphate hydrolases"/>
    <property type="match status" value="1"/>
</dbReference>
<dbReference type="GO" id="GO:0033065">
    <property type="term" value="C:Rad51C-XRCC3 complex"/>
    <property type="evidence" value="ECO:0007669"/>
    <property type="project" value="TreeGrafter"/>
</dbReference>
<evidence type="ECO:0000256" key="7">
    <source>
        <dbReference type="ARBA" id="ARBA00040674"/>
    </source>
</evidence>
<gene>
    <name evidence="9" type="ORF">ONB1V03_LOCUS4520</name>
</gene>
<feature type="domain" description="RecA family profile 1" evidence="8">
    <location>
        <begin position="1"/>
        <end position="157"/>
    </location>
</feature>
<evidence type="ECO:0000256" key="1">
    <source>
        <dbReference type="ARBA" id="ARBA00004123"/>
    </source>
</evidence>
<dbReference type="AlphaFoldDB" id="A0A7R9LMC7"/>
<reference evidence="9" key="1">
    <citation type="submission" date="2020-11" db="EMBL/GenBank/DDBJ databases">
        <authorList>
            <person name="Tran Van P."/>
        </authorList>
    </citation>
    <scope>NUCLEOTIDE SEQUENCE</scope>
</reference>
<dbReference type="GO" id="GO:0000707">
    <property type="term" value="P:meiotic DNA recombinase assembly"/>
    <property type="evidence" value="ECO:0007669"/>
    <property type="project" value="TreeGrafter"/>
</dbReference>
<organism evidence="9">
    <name type="scientific">Oppiella nova</name>
    <dbReference type="NCBI Taxonomy" id="334625"/>
    <lineage>
        <taxon>Eukaryota</taxon>
        <taxon>Metazoa</taxon>
        <taxon>Ecdysozoa</taxon>
        <taxon>Arthropoda</taxon>
        <taxon>Chelicerata</taxon>
        <taxon>Arachnida</taxon>
        <taxon>Acari</taxon>
        <taxon>Acariformes</taxon>
        <taxon>Sarcoptiformes</taxon>
        <taxon>Oribatida</taxon>
        <taxon>Brachypylina</taxon>
        <taxon>Oppioidea</taxon>
        <taxon>Oppiidae</taxon>
        <taxon>Oppiella</taxon>
    </lineage>
</organism>
<dbReference type="Proteomes" id="UP000728032">
    <property type="component" value="Unassembled WGS sequence"/>
</dbReference>
<evidence type="ECO:0000256" key="4">
    <source>
        <dbReference type="ARBA" id="ARBA00022840"/>
    </source>
</evidence>